<evidence type="ECO:0000256" key="8">
    <source>
        <dbReference type="ARBA" id="ARBA00023004"/>
    </source>
</evidence>
<dbReference type="Proteomes" id="UP000262583">
    <property type="component" value="Chromosome"/>
</dbReference>
<evidence type="ECO:0000256" key="4">
    <source>
        <dbReference type="ARBA" id="ARBA00022679"/>
    </source>
</evidence>
<dbReference type="PROSITE" id="PS00595">
    <property type="entry name" value="AA_TRANSFER_CLASS_5"/>
    <property type="match status" value="1"/>
</dbReference>
<dbReference type="GO" id="GO:0046872">
    <property type="term" value="F:metal ion binding"/>
    <property type="evidence" value="ECO:0007669"/>
    <property type="project" value="UniProtKB-KW"/>
</dbReference>
<evidence type="ECO:0000313" key="13">
    <source>
        <dbReference type="EMBL" id="AXA35103.1"/>
    </source>
</evidence>
<organism evidence="13 14">
    <name type="scientific">Sumerlaea chitinivorans</name>
    <dbReference type="NCBI Taxonomy" id="2250252"/>
    <lineage>
        <taxon>Bacteria</taxon>
        <taxon>Candidatus Sumerlaeota</taxon>
        <taxon>Candidatus Sumerlaeia</taxon>
        <taxon>Candidatus Sumerlaeales</taxon>
        <taxon>Candidatus Sumerlaeaceae</taxon>
        <taxon>Candidatus Sumerlaea</taxon>
    </lineage>
</organism>
<dbReference type="PANTHER" id="PTHR11601">
    <property type="entry name" value="CYSTEINE DESULFURYLASE FAMILY MEMBER"/>
    <property type="match status" value="1"/>
</dbReference>
<dbReference type="PANTHER" id="PTHR11601:SF34">
    <property type="entry name" value="CYSTEINE DESULFURASE"/>
    <property type="match status" value="1"/>
</dbReference>
<dbReference type="InterPro" id="IPR015421">
    <property type="entry name" value="PyrdxlP-dep_Trfase_major"/>
</dbReference>
<evidence type="ECO:0000256" key="7">
    <source>
        <dbReference type="ARBA" id="ARBA00022898"/>
    </source>
</evidence>
<dbReference type="InterPro" id="IPR020578">
    <property type="entry name" value="Aminotrans_V_PyrdxlP_BS"/>
</dbReference>
<dbReference type="Pfam" id="PF00266">
    <property type="entry name" value="Aminotran_5"/>
    <property type="match status" value="1"/>
</dbReference>
<reference evidence="13 14" key="1">
    <citation type="submission" date="2018-05" db="EMBL/GenBank/DDBJ databases">
        <title>A metagenomic window into the 2 km-deep terrestrial subsurface aquifer revealed taxonomically and functionally diverse microbial community comprising novel uncultured bacterial lineages.</title>
        <authorList>
            <person name="Kadnikov V.V."/>
            <person name="Mardanov A.V."/>
            <person name="Beletsky A.V."/>
            <person name="Banks D."/>
            <person name="Pimenov N.V."/>
            <person name="Frank Y.A."/>
            <person name="Karnachuk O.V."/>
            <person name="Ravin N.V."/>
        </authorList>
    </citation>
    <scope>NUCLEOTIDE SEQUENCE [LARGE SCALE GENOMIC DNA]</scope>
    <source>
        <strain evidence="13">BY</strain>
    </source>
</reference>
<dbReference type="InterPro" id="IPR015422">
    <property type="entry name" value="PyrdxlP-dep_Trfase_small"/>
</dbReference>
<evidence type="ECO:0000256" key="1">
    <source>
        <dbReference type="ARBA" id="ARBA00001933"/>
    </source>
</evidence>
<name>A0A2Z4Y3B6_SUMC1</name>
<dbReference type="Gene3D" id="3.40.640.10">
    <property type="entry name" value="Type I PLP-dependent aspartate aminotransferase-like (Major domain)"/>
    <property type="match status" value="1"/>
</dbReference>
<evidence type="ECO:0000256" key="9">
    <source>
        <dbReference type="ARBA" id="ARBA00023014"/>
    </source>
</evidence>
<comment type="cofactor">
    <cofactor evidence="1 11">
        <name>pyridoxal 5'-phosphate</name>
        <dbReference type="ChEBI" id="CHEBI:597326"/>
    </cofactor>
</comment>
<dbReference type="SUPFAM" id="SSF53383">
    <property type="entry name" value="PLP-dependent transferases"/>
    <property type="match status" value="1"/>
</dbReference>
<evidence type="ECO:0000256" key="10">
    <source>
        <dbReference type="ARBA" id="ARBA00050776"/>
    </source>
</evidence>
<comment type="similarity">
    <text evidence="2">Belongs to the class-V pyridoxal-phosphate-dependent aminotransferase family. NifS/IscS subfamily.</text>
</comment>
<dbReference type="InterPro" id="IPR000192">
    <property type="entry name" value="Aminotrans_V_dom"/>
</dbReference>
<evidence type="ECO:0000313" key="14">
    <source>
        <dbReference type="Proteomes" id="UP000262583"/>
    </source>
</evidence>
<dbReference type="AlphaFoldDB" id="A0A2Z4Y3B6"/>
<dbReference type="EMBL" id="CP030759">
    <property type="protein sequence ID" value="AXA35103.1"/>
    <property type="molecule type" value="Genomic_DNA"/>
</dbReference>
<evidence type="ECO:0000256" key="6">
    <source>
        <dbReference type="ARBA" id="ARBA00022723"/>
    </source>
</evidence>
<evidence type="ECO:0000256" key="11">
    <source>
        <dbReference type="RuleBase" id="RU004504"/>
    </source>
</evidence>
<evidence type="ECO:0000256" key="3">
    <source>
        <dbReference type="ARBA" id="ARBA00012239"/>
    </source>
</evidence>
<protein>
    <recommendedName>
        <fullName evidence="3">cysteine desulfurase</fullName>
        <ecNumber evidence="3">2.8.1.7</ecNumber>
    </recommendedName>
</protein>
<evidence type="ECO:0000256" key="2">
    <source>
        <dbReference type="ARBA" id="ARBA00006490"/>
    </source>
</evidence>
<keyword evidence="7" id="KW-0663">Pyridoxal phosphate</keyword>
<dbReference type="GO" id="GO:0051537">
    <property type="term" value="F:2 iron, 2 sulfur cluster binding"/>
    <property type="evidence" value="ECO:0007669"/>
    <property type="project" value="UniProtKB-KW"/>
</dbReference>
<keyword evidence="9" id="KW-0411">Iron-sulfur</keyword>
<keyword evidence="5" id="KW-0001">2Fe-2S</keyword>
<keyword evidence="4" id="KW-0808">Transferase</keyword>
<dbReference type="Gene3D" id="3.90.1150.10">
    <property type="entry name" value="Aspartate Aminotransferase, domain 1"/>
    <property type="match status" value="1"/>
</dbReference>
<keyword evidence="6" id="KW-0479">Metal-binding</keyword>
<feature type="domain" description="Aminotransferase class V" evidence="12">
    <location>
        <begin position="10"/>
        <end position="371"/>
    </location>
</feature>
<gene>
    <name evidence="13" type="ORF">BRCON_0326</name>
</gene>
<dbReference type="GO" id="GO:0031071">
    <property type="term" value="F:cysteine desulfurase activity"/>
    <property type="evidence" value="ECO:0007669"/>
    <property type="project" value="UniProtKB-EC"/>
</dbReference>
<dbReference type="EC" id="2.8.1.7" evidence="3"/>
<accession>A0A2Z4Y3B6</accession>
<dbReference type="InterPro" id="IPR016454">
    <property type="entry name" value="Cysteine_dSase"/>
</dbReference>
<evidence type="ECO:0000256" key="5">
    <source>
        <dbReference type="ARBA" id="ARBA00022714"/>
    </source>
</evidence>
<proteinExistence type="inferred from homology"/>
<sequence>MTNVPVQIPVYLDNHATTRLDPRVLEAMMPYLTTEYGNASSTTHLYGMRAKEAVERARSQVAALIGASPKEIIFTSGATESINAALKGALACSSRKRVVTTAIEHKAVLDCCHFLQSRGIEVEVVPVTSEGFVDLAALQTALQEETALVSIIHANNEIGTIQPLEEIARLAKPHGALLHVDAAQSLGKIPIQVRSLGIDLMSMSAHKLYGPKGVGALYVRGGLPGVKLEPLLHGGGQERGLRAGTLNVAGIVGLGAACEIARAEMTTEAERLRQLRDLLLARLREGIEGLVVNGSLTSRLPNNLNVSIPGVEGEALLMSLRNEVAVSSGSACASHTREASHVLKAIGRSPALAHSSLRFGLGRFTTREEVEFAATSVIEKVKKLRSLSPRSSFHSEDT</sequence>
<dbReference type="InterPro" id="IPR015424">
    <property type="entry name" value="PyrdxlP-dep_Trfase"/>
</dbReference>
<dbReference type="KEGG" id="schv:BRCON_0326"/>
<dbReference type="PIRSF" id="PIRSF005572">
    <property type="entry name" value="NifS"/>
    <property type="match status" value="1"/>
</dbReference>
<comment type="catalytic activity">
    <reaction evidence="10">
        <text>(sulfur carrier)-H + L-cysteine = (sulfur carrier)-SH + L-alanine</text>
        <dbReference type="Rhea" id="RHEA:43892"/>
        <dbReference type="Rhea" id="RHEA-COMP:14737"/>
        <dbReference type="Rhea" id="RHEA-COMP:14739"/>
        <dbReference type="ChEBI" id="CHEBI:29917"/>
        <dbReference type="ChEBI" id="CHEBI:35235"/>
        <dbReference type="ChEBI" id="CHEBI:57972"/>
        <dbReference type="ChEBI" id="CHEBI:64428"/>
        <dbReference type="EC" id="2.8.1.7"/>
    </reaction>
</comment>
<evidence type="ECO:0000259" key="12">
    <source>
        <dbReference type="Pfam" id="PF00266"/>
    </source>
</evidence>
<dbReference type="FunFam" id="3.40.640.10:FF:000003">
    <property type="entry name" value="Cysteine desulfurase IscS"/>
    <property type="match status" value="1"/>
</dbReference>
<keyword evidence="8" id="KW-0408">Iron</keyword>